<feature type="region of interest" description="Disordered" evidence="2">
    <location>
        <begin position="347"/>
        <end position="367"/>
    </location>
</feature>
<evidence type="ECO:0000313" key="6">
    <source>
        <dbReference type="Proteomes" id="UP000318582"/>
    </source>
</evidence>
<feature type="region of interest" description="Disordered" evidence="2">
    <location>
        <begin position="438"/>
        <end position="642"/>
    </location>
</feature>
<feature type="compositionally biased region" description="Polar residues" evidence="2">
    <location>
        <begin position="595"/>
        <end position="606"/>
    </location>
</feature>
<dbReference type="Pfam" id="PF20399">
    <property type="entry name" value="PH_20"/>
    <property type="match status" value="1"/>
</dbReference>
<dbReference type="Pfam" id="PF20400">
    <property type="entry name" value="BAR_4"/>
    <property type="match status" value="1"/>
</dbReference>
<dbReference type="SUPFAM" id="SSF103657">
    <property type="entry name" value="BAR/IMD domain-like"/>
    <property type="match status" value="1"/>
</dbReference>
<dbReference type="InterPro" id="IPR046868">
    <property type="entry name" value="BAR_4"/>
</dbReference>
<reference evidence="5 6" key="1">
    <citation type="journal article" date="2019" name="Sci. Rep.">
        <title>Comparative genomics of chytrid fungi reveal insights into the obligate biotrophic and pathogenic lifestyle of Synchytrium endobioticum.</title>
        <authorList>
            <person name="van de Vossenberg B.T.L.H."/>
            <person name="Warris S."/>
            <person name="Nguyen H.D.T."/>
            <person name="van Gent-Pelzer M.P.E."/>
            <person name="Joly D.L."/>
            <person name="van de Geest H.C."/>
            <person name="Bonants P.J.M."/>
            <person name="Smith D.S."/>
            <person name="Levesque C.A."/>
            <person name="van der Lee T.A.J."/>
        </authorList>
    </citation>
    <scope>NUCLEOTIDE SEQUENCE [LARGE SCALE GENOMIC DNA]</scope>
    <source>
        <strain evidence="5 6">CBS 809.83</strain>
    </source>
</reference>
<feature type="compositionally biased region" description="Polar residues" evidence="2">
    <location>
        <begin position="355"/>
        <end position="366"/>
    </location>
</feature>
<feature type="compositionally biased region" description="Acidic residues" evidence="2">
    <location>
        <begin position="559"/>
        <end position="579"/>
    </location>
</feature>
<accession>A0A507DUZ4</accession>
<dbReference type="Proteomes" id="UP000318582">
    <property type="component" value="Unassembled WGS sequence"/>
</dbReference>
<evidence type="ECO:0000256" key="2">
    <source>
        <dbReference type="SAM" id="MobiDB-lite"/>
    </source>
</evidence>
<organism evidence="5 6">
    <name type="scientific">Powellomyces hirtus</name>
    <dbReference type="NCBI Taxonomy" id="109895"/>
    <lineage>
        <taxon>Eukaryota</taxon>
        <taxon>Fungi</taxon>
        <taxon>Fungi incertae sedis</taxon>
        <taxon>Chytridiomycota</taxon>
        <taxon>Chytridiomycota incertae sedis</taxon>
        <taxon>Chytridiomycetes</taxon>
        <taxon>Spizellomycetales</taxon>
        <taxon>Powellomycetaceae</taxon>
        <taxon>Powellomyces</taxon>
    </lineage>
</organism>
<dbReference type="PANTHER" id="PTHR31941:SF1">
    <property type="entry name" value="CYTOSKELETAL SIGNALING PROTEIN SLM1"/>
    <property type="match status" value="1"/>
</dbReference>
<dbReference type="Gene3D" id="1.20.1270.60">
    <property type="entry name" value="Arfaptin homology (AH) domain/BAR domain"/>
    <property type="match status" value="1"/>
</dbReference>
<evidence type="ECO:0000259" key="4">
    <source>
        <dbReference type="Pfam" id="PF20400"/>
    </source>
</evidence>
<dbReference type="InterPro" id="IPR011993">
    <property type="entry name" value="PH-like_dom_sf"/>
</dbReference>
<keyword evidence="1" id="KW-0597">Phosphoprotein</keyword>
<dbReference type="Gene3D" id="2.30.29.30">
    <property type="entry name" value="Pleckstrin-homology domain (PH domain)/Phosphotyrosine-binding domain (PTB)"/>
    <property type="match status" value="1"/>
</dbReference>
<feature type="domain" description="SLM1/RGC1-like PH" evidence="3">
    <location>
        <begin position="292"/>
        <end position="397"/>
    </location>
</feature>
<dbReference type="PANTHER" id="PTHR31941">
    <property type="entry name" value="CYTOSKELETAL SIGNALING PROTEIN SLM1"/>
    <property type="match status" value="1"/>
</dbReference>
<dbReference type="InterPro" id="IPR027267">
    <property type="entry name" value="AH/BAR_dom_sf"/>
</dbReference>
<name>A0A507DUZ4_9FUNG</name>
<feature type="compositionally biased region" description="Low complexity" evidence="2">
    <location>
        <begin position="518"/>
        <end position="542"/>
    </location>
</feature>
<evidence type="ECO:0000313" key="5">
    <source>
        <dbReference type="EMBL" id="TPX55376.1"/>
    </source>
</evidence>
<feature type="compositionally biased region" description="Low complexity" evidence="2">
    <location>
        <begin position="445"/>
        <end position="456"/>
    </location>
</feature>
<comment type="caution">
    <text evidence="5">The sequence shown here is derived from an EMBL/GenBank/DDBJ whole genome shotgun (WGS) entry which is preliminary data.</text>
</comment>
<feature type="domain" description="SLM1/RGC1-like BAR-like" evidence="4">
    <location>
        <begin position="86"/>
        <end position="273"/>
    </location>
</feature>
<dbReference type="AlphaFoldDB" id="A0A507DUZ4"/>
<proteinExistence type="predicted"/>
<feature type="compositionally biased region" description="Low complexity" evidence="2">
    <location>
        <begin position="496"/>
        <end position="507"/>
    </location>
</feature>
<keyword evidence="6" id="KW-1185">Reference proteome</keyword>
<evidence type="ECO:0008006" key="7">
    <source>
        <dbReference type="Google" id="ProtNLM"/>
    </source>
</evidence>
<dbReference type="InterPro" id="IPR046869">
    <property type="entry name" value="SLM1/RGC1-like_PH"/>
</dbReference>
<dbReference type="STRING" id="109895.A0A507DUZ4"/>
<protein>
    <recommendedName>
        <fullName evidence="7">PH domain-containing protein</fullName>
    </recommendedName>
</protein>
<dbReference type="EMBL" id="QEAQ01000112">
    <property type="protein sequence ID" value="TPX55376.1"/>
    <property type="molecule type" value="Genomic_DNA"/>
</dbReference>
<sequence>MGPSSVVQKAPFADNPTHGLVPLSATEIFLVRLGGWATLVRRLMMQFEMIVEHHKRVAEAYGKCAREFAVPITSKEGNPVFGRDESCQYLFQNIQSSHIKASQENTEAASMLEMHVLPNLRSLLADLRRKAGDSDKEWVSLDRELARDKDMYVKYEAQLKLALAKHNGEVPDGADKDSTAASRDPWAANIALKKHIATCVHKQDHYRAVLLAQQEHFATFESTIVQTLRVVLSTFFDWQKKDLDASHDVFKKLKATLHTLDVARDWDSFRKRHMDRIIEKDTRTLNEGDITYDGRENALVASDKEGILYRRESGMKFGFRKAWKDTLVVVTSANYLHALPPSFSQTAFSTSSSSLPDQQEDANSSKIGPELSLYLPDCVIGPLMMNEKEPEEFIIQQKAGGMFGGEKKHKFKGANMDQSAMWWAYLNERVRMAKPQPQPTANTFAAKPATPSAAPSRQSTSSVGQTVDPLVGAVVDPPRSNPLHKPIRHNPDPLGASVAVKAATATSIHSKPLTPSRSSPAPQAVKVVPSSSSPIPSAAPVSLIIKDAPPNKPQYHDPDGEDFEIGENLDDKDSEEEDNQPLHVHLGKPSAAPTFFTSDPSLSLAQQMEAALSKSATDAEPGPAGDGFGYTSPHEHTTSEMWSSPVADFSWEAPAKGVVTIPHLGELDEDEMGGGAWA</sequence>
<evidence type="ECO:0000256" key="1">
    <source>
        <dbReference type="ARBA" id="ARBA00022553"/>
    </source>
</evidence>
<evidence type="ECO:0000259" key="3">
    <source>
        <dbReference type="Pfam" id="PF20399"/>
    </source>
</evidence>
<gene>
    <name evidence="5" type="ORF">PhCBS80983_g05360</name>
</gene>